<reference evidence="2" key="1">
    <citation type="submission" date="2016-10" db="EMBL/GenBank/DDBJ databases">
        <authorList>
            <person name="Varghese N."/>
            <person name="Submissions S."/>
        </authorList>
    </citation>
    <scope>NUCLEOTIDE SEQUENCE [LARGE SCALE GENOMIC DNA]</scope>
    <source>
        <strain evidence="2">CGMCC 1.3566</strain>
    </source>
</reference>
<sequence>MELLAKGNFAVAEFGSKNICKKALVFNHYKGLSSYVFYYRNQTLTFLIVSMSSRLNENRTIKFDGINQQWQWPLKTFAF</sequence>
<dbReference type="EMBL" id="FOHJ01000003">
    <property type="protein sequence ID" value="SET25438.1"/>
    <property type="molecule type" value="Genomic_DNA"/>
</dbReference>
<name>A0A1I0D0J0_9BACI</name>
<organism evidence="1 2">
    <name type="scientific">Salinibacillus kushneri</name>
    <dbReference type="NCBI Taxonomy" id="237682"/>
    <lineage>
        <taxon>Bacteria</taxon>
        <taxon>Bacillati</taxon>
        <taxon>Bacillota</taxon>
        <taxon>Bacilli</taxon>
        <taxon>Bacillales</taxon>
        <taxon>Bacillaceae</taxon>
        <taxon>Salinibacillus</taxon>
    </lineage>
</organism>
<accession>A0A1I0D0J0</accession>
<protein>
    <submittedName>
        <fullName evidence="1">Uncharacterized protein</fullName>
    </submittedName>
</protein>
<dbReference type="AlphaFoldDB" id="A0A1I0D0J0"/>
<evidence type="ECO:0000313" key="1">
    <source>
        <dbReference type="EMBL" id="SET25438.1"/>
    </source>
</evidence>
<dbReference type="STRING" id="237682.SAMN05421676_103353"/>
<gene>
    <name evidence="1" type="ORF">SAMN05421676_103353</name>
</gene>
<proteinExistence type="predicted"/>
<keyword evidence="2" id="KW-1185">Reference proteome</keyword>
<dbReference type="Proteomes" id="UP000199095">
    <property type="component" value="Unassembled WGS sequence"/>
</dbReference>
<evidence type="ECO:0000313" key="2">
    <source>
        <dbReference type="Proteomes" id="UP000199095"/>
    </source>
</evidence>